<organism evidence="3 4">
    <name type="scientific">Brachybacterium epidermidis</name>
    <dbReference type="NCBI Taxonomy" id="2781983"/>
    <lineage>
        <taxon>Bacteria</taxon>
        <taxon>Bacillati</taxon>
        <taxon>Actinomycetota</taxon>
        <taxon>Actinomycetes</taxon>
        <taxon>Micrococcales</taxon>
        <taxon>Dermabacteraceae</taxon>
        <taxon>Brachybacterium</taxon>
    </lineage>
</organism>
<keyword evidence="1" id="KW-1133">Transmembrane helix</keyword>
<feature type="transmembrane region" description="Helical" evidence="1">
    <location>
        <begin position="52"/>
        <end position="77"/>
    </location>
</feature>
<sequence>MTTIADFSDYSDAQAAVDLLSDSGFEVGATRIVGHDLKSVEIVRGRMSYGKAALFGAGSGAWFGLLIGLLMAIFVPVGSLGTVLGAVVFGAVWGAIFGLIAFAAQGQDRNFHSQSTMKASSYTVEVPFDRARAALDILTKGR</sequence>
<dbReference type="Pfam" id="PF11181">
    <property type="entry name" value="YflT"/>
    <property type="match status" value="1"/>
</dbReference>
<evidence type="ECO:0000313" key="3">
    <source>
        <dbReference type="EMBL" id="MBE9405045.1"/>
    </source>
</evidence>
<evidence type="ECO:0000256" key="1">
    <source>
        <dbReference type="SAM" id="Phobius"/>
    </source>
</evidence>
<keyword evidence="1" id="KW-0812">Transmembrane</keyword>
<protein>
    <recommendedName>
        <fullName evidence="2">General stress protein 17M-like domain-containing protein</fullName>
    </recommendedName>
</protein>
<gene>
    <name evidence="3" type="ORF">IOE58_12930</name>
</gene>
<keyword evidence="1" id="KW-0472">Membrane</keyword>
<name>A0ABR9W6P6_9MICO</name>
<dbReference type="Proteomes" id="UP000644727">
    <property type="component" value="Unassembled WGS sequence"/>
</dbReference>
<feature type="domain" description="General stress protein 17M-like" evidence="2">
    <location>
        <begin position="3"/>
        <end position="72"/>
    </location>
</feature>
<dbReference type="EMBL" id="JADEYR010000019">
    <property type="protein sequence ID" value="MBE9405045.1"/>
    <property type="molecule type" value="Genomic_DNA"/>
</dbReference>
<comment type="caution">
    <text evidence="3">The sequence shown here is derived from an EMBL/GenBank/DDBJ whole genome shotgun (WGS) entry which is preliminary data.</text>
</comment>
<feature type="transmembrane region" description="Helical" evidence="1">
    <location>
        <begin position="83"/>
        <end position="104"/>
    </location>
</feature>
<keyword evidence="4" id="KW-1185">Reference proteome</keyword>
<evidence type="ECO:0000259" key="2">
    <source>
        <dbReference type="Pfam" id="PF11181"/>
    </source>
</evidence>
<accession>A0ABR9W6P6</accession>
<reference evidence="3 4" key="1">
    <citation type="submission" date="2020-10" db="EMBL/GenBank/DDBJ databases">
        <title>Draft genome and description of Brachybacterium epidermidis sp nov.</title>
        <authorList>
            <person name="Boxberger M."/>
            <person name="La Scola B."/>
        </authorList>
    </citation>
    <scope>NUCLEOTIDE SEQUENCE [LARGE SCALE GENOMIC DNA]</scope>
    <source>
        <strain evidence="3 4">Marseille-Q2903</strain>
    </source>
</reference>
<evidence type="ECO:0000313" key="4">
    <source>
        <dbReference type="Proteomes" id="UP000644727"/>
    </source>
</evidence>
<proteinExistence type="predicted"/>
<dbReference type="InterPro" id="IPR025889">
    <property type="entry name" value="GSP17M-like_dom"/>
</dbReference>